<dbReference type="Proteomes" id="UP000015106">
    <property type="component" value="Chromosome 2"/>
</dbReference>
<reference evidence="2" key="2">
    <citation type="submission" date="2018-03" db="EMBL/GenBank/DDBJ databases">
        <title>The Triticum urartu genome reveals the dynamic nature of wheat genome evolution.</title>
        <authorList>
            <person name="Ling H."/>
            <person name="Ma B."/>
            <person name="Shi X."/>
            <person name="Liu H."/>
            <person name="Dong L."/>
            <person name="Sun H."/>
            <person name="Cao Y."/>
            <person name="Gao Q."/>
            <person name="Zheng S."/>
            <person name="Li Y."/>
            <person name="Yu Y."/>
            <person name="Du H."/>
            <person name="Qi M."/>
            <person name="Li Y."/>
            <person name="Yu H."/>
            <person name="Cui Y."/>
            <person name="Wang N."/>
            <person name="Chen C."/>
            <person name="Wu H."/>
            <person name="Zhao Y."/>
            <person name="Zhang J."/>
            <person name="Li Y."/>
            <person name="Zhou W."/>
            <person name="Zhang B."/>
            <person name="Hu W."/>
            <person name="Eijk M."/>
            <person name="Tang J."/>
            <person name="Witsenboer H."/>
            <person name="Zhao S."/>
            <person name="Li Z."/>
            <person name="Zhang A."/>
            <person name="Wang D."/>
            <person name="Liang C."/>
        </authorList>
    </citation>
    <scope>NUCLEOTIDE SEQUENCE [LARGE SCALE GENOMIC DNA]</scope>
    <source>
        <strain evidence="2">cv. G1812</strain>
    </source>
</reference>
<feature type="region of interest" description="Disordered" evidence="1">
    <location>
        <begin position="1"/>
        <end position="87"/>
    </location>
</feature>
<name>A0A8R7PFY8_TRIUA</name>
<reference evidence="3" key="1">
    <citation type="journal article" date="2013" name="Nature">
        <title>Draft genome of the wheat A-genome progenitor Triticum urartu.</title>
        <authorList>
            <person name="Ling H.Q."/>
            <person name="Zhao S."/>
            <person name="Liu D."/>
            <person name="Wang J."/>
            <person name="Sun H."/>
            <person name="Zhang C."/>
            <person name="Fan H."/>
            <person name="Li D."/>
            <person name="Dong L."/>
            <person name="Tao Y."/>
            <person name="Gao C."/>
            <person name="Wu H."/>
            <person name="Li Y."/>
            <person name="Cui Y."/>
            <person name="Guo X."/>
            <person name="Zheng S."/>
            <person name="Wang B."/>
            <person name="Yu K."/>
            <person name="Liang Q."/>
            <person name="Yang W."/>
            <person name="Lou X."/>
            <person name="Chen J."/>
            <person name="Feng M."/>
            <person name="Jian J."/>
            <person name="Zhang X."/>
            <person name="Luo G."/>
            <person name="Jiang Y."/>
            <person name="Liu J."/>
            <person name="Wang Z."/>
            <person name="Sha Y."/>
            <person name="Zhang B."/>
            <person name="Wu H."/>
            <person name="Tang D."/>
            <person name="Shen Q."/>
            <person name="Xue P."/>
            <person name="Zou S."/>
            <person name="Wang X."/>
            <person name="Liu X."/>
            <person name="Wang F."/>
            <person name="Yang Y."/>
            <person name="An X."/>
            <person name="Dong Z."/>
            <person name="Zhang K."/>
            <person name="Zhang X."/>
            <person name="Luo M.C."/>
            <person name="Dvorak J."/>
            <person name="Tong Y."/>
            <person name="Wang J."/>
            <person name="Yang H."/>
            <person name="Li Z."/>
            <person name="Wang D."/>
            <person name="Zhang A."/>
            <person name="Wang J."/>
        </authorList>
    </citation>
    <scope>NUCLEOTIDE SEQUENCE</scope>
    <source>
        <strain evidence="3">cv. G1812</strain>
    </source>
</reference>
<reference evidence="2" key="3">
    <citation type="submission" date="2022-06" db="UniProtKB">
        <authorList>
            <consortium name="EnsemblPlants"/>
        </authorList>
    </citation>
    <scope>IDENTIFICATION</scope>
</reference>
<keyword evidence="3" id="KW-1185">Reference proteome</keyword>
<evidence type="ECO:0000313" key="3">
    <source>
        <dbReference type="Proteomes" id="UP000015106"/>
    </source>
</evidence>
<evidence type="ECO:0000313" key="2">
    <source>
        <dbReference type="EnsemblPlants" id="TuG1812G0200003329.01.T01.cds431269"/>
    </source>
</evidence>
<accession>A0A8R7PFY8</accession>
<proteinExistence type="predicted"/>
<dbReference type="Gramene" id="TuG1812G0200003329.01.T01">
    <property type="protein sequence ID" value="TuG1812G0200003329.01.T01.cds431269"/>
    <property type="gene ID" value="TuG1812G0200003329.01"/>
</dbReference>
<evidence type="ECO:0000256" key="1">
    <source>
        <dbReference type="SAM" id="MobiDB-lite"/>
    </source>
</evidence>
<organism evidence="2 3">
    <name type="scientific">Triticum urartu</name>
    <name type="common">Red wild einkorn</name>
    <name type="synonym">Crithodium urartu</name>
    <dbReference type="NCBI Taxonomy" id="4572"/>
    <lineage>
        <taxon>Eukaryota</taxon>
        <taxon>Viridiplantae</taxon>
        <taxon>Streptophyta</taxon>
        <taxon>Embryophyta</taxon>
        <taxon>Tracheophyta</taxon>
        <taxon>Spermatophyta</taxon>
        <taxon>Magnoliopsida</taxon>
        <taxon>Liliopsida</taxon>
        <taxon>Poales</taxon>
        <taxon>Poaceae</taxon>
        <taxon>BOP clade</taxon>
        <taxon>Pooideae</taxon>
        <taxon>Triticodae</taxon>
        <taxon>Triticeae</taxon>
        <taxon>Triticinae</taxon>
        <taxon>Triticum</taxon>
    </lineage>
</organism>
<feature type="compositionally biased region" description="Low complexity" evidence="1">
    <location>
        <begin position="44"/>
        <end position="53"/>
    </location>
</feature>
<protein>
    <submittedName>
        <fullName evidence="2">Uncharacterized protein</fullName>
    </submittedName>
</protein>
<dbReference type="EnsemblPlants" id="TuG1812G0200003329.01.T01">
    <property type="protein sequence ID" value="TuG1812G0200003329.01.T01.cds431269"/>
    <property type="gene ID" value="TuG1812G0200003329.01"/>
</dbReference>
<sequence>PLSPYPFAPTPSDRSRRKSPPLAWRPHAATARPFLCRSPTHLGPGAVSSSPPGSRRPEEVTMRSAQPPEPWVDPDGTVGNHPSFRRR</sequence>
<dbReference type="AlphaFoldDB" id="A0A8R7PFY8"/>